<keyword evidence="4" id="KW-1185">Reference proteome</keyword>
<dbReference type="Gene3D" id="1.20.140.160">
    <property type="match status" value="1"/>
</dbReference>
<reference evidence="3 5" key="1">
    <citation type="submission" date="2019-03" db="EMBL/GenBank/DDBJ databases">
        <title>Vagococcus sp. was isolated fron gut of Carduelis flavirostris.</title>
        <authorList>
            <person name="Ge Y."/>
        </authorList>
    </citation>
    <scope>NUCLEOTIDE SEQUENCE [LARGE SCALE GENOMIC DNA]</scope>
    <source>
        <strain evidence="3 5">CF-210</strain>
    </source>
</reference>
<protein>
    <submittedName>
        <fullName evidence="3">Sigma-70 family RNA polymerase sigma factor</fullName>
    </submittedName>
</protein>
<dbReference type="EMBL" id="SRHU01000018">
    <property type="protein sequence ID" value="TFZ41930.1"/>
    <property type="molecule type" value="Genomic_DNA"/>
</dbReference>
<dbReference type="InterPro" id="IPR013324">
    <property type="entry name" value="RNA_pol_sigma_r3/r4-like"/>
</dbReference>
<dbReference type="SUPFAM" id="SSF88659">
    <property type="entry name" value="Sigma3 and sigma4 domains of RNA polymerase sigma factors"/>
    <property type="match status" value="1"/>
</dbReference>
<evidence type="ECO:0000313" key="5">
    <source>
        <dbReference type="Proteomes" id="UP000297725"/>
    </source>
</evidence>
<evidence type="ECO:0000313" key="4">
    <source>
        <dbReference type="Proteomes" id="UP000296883"/>
    </source>
</evidence>
<dbReference type="Proteomes" id="UP000297725">
    <property type="component" value="Unassembled WGS sequence"/>
</dbReference>
<proteinExistence type="predicted"/>
<dbReference type="EMBL" id="CP038865">
    <property type="protein sequence ID" value="QCA29576.1"/>
    <property type="molecule type" value="Genomic_DNA"/>
</dbReference>
<organism evidence="3 5">
    <name type="scientific">Vagococcus xieshaowenii</name>
    <dbReference type="NCBI Taxonomy" id="2562451"/>
    <lineage>
        <taxon>Bacteria</taxon>
        <taxon>Bacillati</taxon>
        <taxon>Bacillota</taxon>
        <taxon>Bacilli</taxon>
        <taxon>Lactobacillales</taxon>
        <taxon>Enterococcaceae</taxon>
        <taxon>Vagococcus</taxon>
    </lineage>
</organism>
<gene>
    <name evidence="3" type="ORF">E4031_04700</name>
    <name evidence="2" type="ORF">E4Z98_02520</name>
</gene>
<dbReference type="Proteomes" id="UP000296883">
    <property type="component" value="Chromosome"/>
</dbReference>
<sequence>MSINSKELSRWENYIDMDGDLAKHQTFLTAIQKQSKLKEVLRDLNERLKKLENEKAEIVELIDKFQGLEQCILKKKYVEGLTLESIADELGYSLSYIKSKHAELMRIIRFNKKSIVRTVPR</sequence>
<evidence type="ECO:0000256" key="1">
    <source>
        <dbReference type="SAM" id="Coils"/>
    </source>
</evidence>
<evidence type="ECO:0000313" key="3">
    <source>
        <dbReference type="EMBL" id="TFZ41930.1"/>
    </source>
</evidence>
<name>A0AAJ5EEV4_9ENTE</name>
<evidence type="ECO:0000313" key="2">
    <source>
        <dbReference type="EMBL" id="QCA29576.1"/>
    </source>
</evidence>
<dbReference type="AlphaFoldDB" id="A0AAJ5EEV4"/>
<accession>A0AAJ5EEV4</accession>
<keyword evidence="1" id="KW-0175">Coiled coil</keyword>
<feature type="coiled-coil region" evidence="1">
    <location>
        <begin position="34"/>
        <end position="71"/>
    </location>
</feature>
<reference evidence="2 4" key="2">
    <citation type="journal article" date="2020" name="Int. J. Syst. Evol. Microbiol.">
        <title>Vagococcus xieshaowenii sp. nov., isolated from snow finch (Montifringilla taczanowskii) cloacal content.</title>
        <authorList>
            <person name="Ge Y."/>
            <person name="Yang J."/>
            <person name="Lai X.H."/>
            <person name="Zhang G."/>
            <person name="Jin D."/>
            <person name="Lu S."/>
            <person name="Wang B."/>
            <person name="Huang Y."/>
            <person name="Huang Y."/>
            <person name="Ren Z."/>
            <person name="Zhang X."/>
            <person name="Xu J."/>
        </authorList>
    </citation>
    <scope>NUCLEOTIDE SEQUENCE [LARGE SCALE GENOMIC DNA]</scope>
    <source>
        <strain evidence="4">personal::cf-49</strain>
        <strain evidence="2">Personal::cf-49</strain>
    </source>
</reference>